<dbReference type="EMBL" id="CAJOBR010001239">
    <property type="protein sequence ID" value="CAF4590756.1"/>
    <property type="molecule type" value="Genomic_DNA"/>
</dbReference>
<accession>A0A821BDF1</accession>
<feature type="compositionally biased region" description="Basic residues" evidence="1">
    <location>
        <begin position="202"/>
        <end position="214"/>
    </location>
</feature>
<proteinExistence type="predicted"/>
<feature type="compositionally biased region" description="Low complexity" evidence="1">
    <location>
        <begin position="111"/>
        <end position="131"/>
    </location>
</feature>
<dbReference type="AlphaFoldDB" id="A0A821BDF1"/>
<dbReference type="Proteomes" id="UP000663848">
    <property type="component" value="Unassembled WGS sequence"/>
</dbReference>
<comment type="caution">
    <text evidence="2">The sequence shown here is derived from an EMBL/GenBank/DDBJ whole genome shotgun (WGS) entry which is preliminary data.</text>
</comment>
<gene>
    <name evidence="2" type="ORF">QYT958_LOCUS10887</name>
</gene>
<evidence type="ECO:0000313" key="2">
    <source>
        <dbReference type="EMBL" id="CAF4590756.1"/>
    </source>
</evidence>
<evidence type="ECO:0000313" key="3">
    <source>
        <dbReference type="Proteomes" id="UP000663848"/>
    </source>
</evidence>
<name>A0A821BDF1_9BILA</name>
<reference evidence="2" key="1">
    <citation type="submission" date="2021-02" db="EMBL/GenBank/DDBJ databases">
        <authorList>
            <person name="Nowell W R."/>
        </authorList>
    </citation>
    <scope>NUCLEOTIDE SEQUENCE</scope>
</reference>
<protein>
    <submittedName>
        <fullName evidence="2">Uncharacterized protein</fullName>
    </submittedName>
</protein>
<feature type="compositionally biased region" description="Low complexity" evidence="1">
    <location>
        <begin position="93"/>
        <end position="102"/>
    </location>
</feature>
<evidence type="ECO:0000256" key="1">
    <source>
        <dbReference type="SAM" id="MobiDB-lite"/>
    </source>
</evidence>
<feature type="compositionally biased region" description="Low complexity" evidence="1">
    <location>
        <begin position="278"/>
        <end position="295"/>
    </location>
</feature>
<feature type="region of interest" description="Disordered" evidence="1">
    <location>
        <begin position="93"/>
        <end position="132"/>
    </location>
</feature>
<sequence length="359" mass="39412">MMSTSIDLHNNINNGRSLRIVSTNRLFTKVRTEQSTESILPSIIDASSLFSDHHLDVFSKDESILNETTMIPTSPSSPSTSFVDFHHNLSTSTPSTPTSFSPLQHDHSYGLSTNSSSLLPSPSSPNTLTSPDLAINNTTTIDSSNRSTWPQINCRALRPDDYHMLLELLSSNTNNDSPPTCFGSALIDPTTPTPYSDATRTQPKKRVRPGHVKRPMNAFMYQPRKRSKANQPLNPPTRSAATASSSSSPPPSTILTTIPLQSSIIMKDQPQTPPPYLSQPSSSSASSSPGSNPNDPISRLVATLFDQKLAMFASNFQQFNIDQLQYHFTPPNAQIYPTSTSTPFDPIIFLAKQQEHRLV</sequence>
<feature type="region of interest" description="Disordered" evidence="1">
    <location>
        <begin position="172"/>
        <end position="295"/>
    </location>
</feature>
<feature type="compositionally biased region" description="Low complexity" evidence="1">
    <location>
        <begin position="236"/>
        <end position="247"/>
    </location>
</feature>
<organism evidence="2 3">
    <name type="scientific">Rotaria socialis</name>
    <dbReference type="NCBI Taxonomy" id="392032"/>
    <lineage>
        <taxon>Eukaryota</taxon>
        <taxon>Metazoa</taxon>
        <taxon>Spiralia</taxon>
        <taxon>Gnathifera</taxon>
        <taxon>Rotifera</taxon>
        <taxon>Eurotatoria</taxon>
        <taxon>Bdelloidea</taxon>
        <taxon>Philodinida</taxon>
        <taxon>Philodinidae</taxon>
        <taxon>Rotaria</taxon>
    </lineage>
</organism>
<feature type="compositionally biased region" description="Polar residues" evidence="1">
    <location>
        <begin position="254"/>
        <end position="264"/>
    </location>
</feature>